<keyword evidence="3" id="KW-1185">Reference proteome</keyword>
<evidence type="ECO:0000313" key="2">
    <source>
        <dbReference type="EMBL" id="CAG4994159.1"/>
    </source>
</evidence>
<dbReference type="Gene3D" id="3.60.21.10">
    <property type="match status" value="1"/>
</dbReference>
<protein>
    <recommendedName>
        <fullName evidence="1">Calcineurin-like phosphoesterase domain-containing protein</fullName>
    </recommendedName>
</protein>
<reference evidence="2" key="1">
    <citation type="submission" date="2021-04" db="EMBL/GenBank/DDBJ databases">
        <authorList>
            <person name="Rodrigo-Torres L."/>
            <person name="Arahal R. D."/>
            <person name="Lucena T."/>
        </authorList>
    </citation>
    <scope>NUCLEOTIDE SEQUENCE</scope>
    <source>
        <strain evidence="2">CECT 9275</strain>
    </source>
</reference>
<name>A0A916NBF9_9BACT</name>
<dbReference type="GO" id="GO:0016787">
    <property type="term" value="F:hydrolase activity"/>
    <property type="evidence" value="ECO:0007669"/>
    <property type="project" value="InterPro"/>
</dbReference>
<sequence length="1262" mass="144143">MRLILRYFLILALPVFYWSCAGYKTKYAKEAVKWEANAPDPKLVLKHTMYLIGDAGNDSPGHKAPVMEYLKNRLSSESKNSSAVFLGDNIYGYGMPAAEDSANRSDAEYRINSQLETLNDFKGYPVFLPGNHDWRGWGVKGLKRQEKYIQNYLNKRRGKTDKDEYENYFLPLDACSGPEVVELNDNVVIIVVDSQWWLTDWDKDARINDGCEIKNREHFRFVFENVVRKYRNKNVVIAMHHPPYTYGPHGGRLTVKQHIFPLTELNPNLYIPLPGLGSLSALFRATIGSRQDVANKHYRDLRTAILAGAKKNGNFIFASGHEHTLQYIENDGQEFIVSGSGSKTSPVGMGKGSQFSSTALGYSTLSFYEGGETWVKYWQVSPDGKDAKVLFQKKIKEKPTVETLDSTAQFAEYEQHKDSTIQFVTRKEVKPVGAFHKFLFGQHNRDLYIEKYPFPVLDLSTYKDGLTPVKQGGGNQTNSLRLRDPNGKEYVLRGLTKDVTRFLPFPFNKMIAAQYLVEDNFLSTNPFAPLSMPVLADAIQVYHTNPRLYYVPSQPGLANFNTLFGGTMNLFEERPDGKKWKDAAFFGKPDKIVSTPELVEGILENNKNKVDEKWAVRTRLFDFVIGDWDRHDDQWAWASIKQKDGSNLYRPIPRDRDQAFSLYDGLLTSVARLTLPFLRQLQSFNPEVSSMKWTTWSARLFDRTFLNELNWEQWEEQIEFIQKNLTDEVIQKSFDNWPDKARALSSPTLIKSIMARRDHLKNLARQHYEFVSKSVNVIGTEEAERFVVERLDDAQTKVTVYEISKKGIQKKQEYQRTFESNVTQVVNLYGNGGDDEFVINGKVRKGLEVRMIGGLGKDRFTDHSSVKSPGKYALVYDDLGNNILATGPDTKDKRTSLYRYNVYDRRSADSNYDIAMPMPVLGFNPDDGVLIGGNVSMTKYGFKKEPYASVQTFGGTYAFGTNAFKVNYTGDFINTFKNLDFYLDTYYRGPTYAFNYAGLGNTSERPVDNANYYRVHQTALHIYPAIKKRFANNNGFIALGPFAELTDIEANQGRYITNSENGLSNDIFETKFFTGAKLLFDVNSVDNVFAPHSGIRFRSNVNWTKHLNTNRDFASWRAQFSFYNALDTRENIILATQIGTGINFGSGYEFFQMPTLGGKQGLRGYRTERFYGKSTVWHDTDLRIRLGSSYNPTLPLTYGIFGSFDYGRVWLKNDPSENWHYTYGGGIWLAPVDILTITAGAFIPKEKKEEKPRIAVQIGFWF</sequence>
<accession>A0A916NBF9</accession>
<organism evidence="2 3">
    <name type="scientific">Dyadobacter helix</name>
    <dbReference type="NCBI Taxonomy" id="2822344"/>
    <lineage>
        <taxon>Bacteria</taxon>
        <taxon>Pseudomonadati</taxon>
        <taxon>Bacteroidota</taxon>
        <taxon>Cytophagia</taxon>
        <taxon>Cytophagales</taxon>
        <taxon>Spirosomataceae</taxon>
        <taxon>Dyadobacter</taxon>
    </lineage>
</organism>
<feature type="domain" description="Calcineurin-like phosphoesterase" evidence="1">
    <location>
        <begin position="51"/>
        <end position="256"/>
    </location>
</feature>
<dbReference type="InterPro" id="IPR004843">
    <property type="entry name" value="Calcineurin-like_PHP"/>
</dbReference>
<dbReference type="AlphaFoldDB" id="A0A916NBF9"/>
<dbReference type="Proteomes" id="UP000680038">
    <property type="component" value="Unassembled WGS sequence"/>
</dbReference>
<dbReference type="RefSeq" id="WP_215237994.1">
    <property type="nucleotide sequence ID" value="NZ_CAJRAF010000001.1"/>
</dbReference>
<dbReference type="EMBL" id="CAJRAF010000001">
    <property type="protein sequence ID" value="CAG4994159.1"/>
    <property type="molecule type" value="Genomic_DNA"/>
</dbReference>
<evidence type="ECO:0000259" key="1">
    <source>
        <dbReference type="Pfam" id="PF00149"/>
    </source>
</evidence>
<gene>
    <name evidence="2" type="ORF">DYBT9275_01332</name>
</gene>
<proteinExistence type="predicted"/>
<dbReference type="SUPFAM" id="SSF56300">
    <property type="entry name" value="Metallo-dependent phosphatases"/>
    <property type="match status" value="1"/>
</dbReference>
<comment type="caution">
    <text evidence="2">The sequence shown here is derived from an EMBL/GenBank/DDBJ whole genome shotgun (WGS) entry which is preliminary data.</text>
</comment>
<dbReference type="Pfam" id="PF00149">
    <property type="entry name" value="Metallophos"/>
    <property type="match status" value="1"/>
</dbReference>
<evidence type="ECO:0000313" key="3">
    <source>
        <dbReference type="Proteomes" id="UP000680038"/>
    </source>
</evidence>
<dbReference type="InterPro" id="IPR029052">
    <property type="entry name" value="Metallo-depent_PP-like"/>
</dbReference>